<proteinExistence type="predicted"/>
<dbReference type="AlphaFoldDB" id="A0A6C0BTM3"/>
<dbReference type="EMBL" id="MN739257">
    <property type="protein sequence ID" value="QHS95805.1"/>
    <property type="molecule type" value="Genomic_DNA"/>
</dbReference>
<evidence type="ECO:0000313" key="1">
    <source>
        <dbReference type="EMBL" id="QHS95805.1"/>
    </source>
</evidence>
<reference evidence="1" key="1">
    <citation type="journal article" date="2020" name="Nature">
        <title>Giant virus diversity and host interactions through global metagenomics.</title>
        <authorList>
            <person name="Schulz F."/>
            <person name="Roux S."/>
            <person name="Paez-Espino D."/>
            <person name="Jungbluth S."/>
            <person name="Walsh D.A."/>
            <person name="Denef V.J."/>
            <person name="McMahon K.D."/>
            <person name="Konstantinidis K.T."/>
            <person name="Eloe-Fadrosh E.A."/>
            <person name="Kyrpides N.C."/>
            <person name="Woyke T."/>
        </authorList>
    </citation>
    <scope>NUCLEOTIDE SEQUENCE</scope>
    <source>
        <strain evidence="1">GVMAG-M-3300018868-6</strain>
    </source>
</reference>
<organism evidence="1">
    <name type="scientific">viral metagenome</name>
    <dbReference type="NCBI Taxonomy" id="1070528"/>
    <lineage>
        <taxon>unclassified sequences</taxon>
        <taxon>metagenomes</taxon>
        <taxon>organismal metagenomes</taxon>
    </lineage>
</organism>
<name>A0A6C0BTM3_9ZZZZ</name>
<protein>
    <submittedName>
        <fullName evidence="1">Uncharacterized protein</fullName>
    </submittedName>
</protein>
<accession>A0A6C0BTM3</accession>
<sequence length="152" mass="17241">MGQDTNCVLGVTYHCQYIPENIDIIEKLIQMKDVSAFIKADEDTDEVLEITDAIIDSKSRGEMFNSEFLEKAANDWYGYEDITIIGEEVIFKVTVYTAHVRNLSRRGTGNPIYNECCTPVKMITTLQTIVNELKTFGIDENDLTIGHTFTDD</sequence>